<dbReference type="InterPro" id="IPR002509">
    <property type="entry name" value="NODB_dom"/>
</dbReference>
<accession>A0A4R8BY78</accession>
<dbReference type="GO" id="GO:0016810">
    <property type="term" value="F:hydrolase activity, acting on carbon-nitrogen (but not peptide) bonds"/>
    <property type="evidence" value="ECO:0007669"/>
    <property type="project" value="InterPro"/>
</dbReference>
<evidence type="ECO:0000256" key="1">
    <source>
        <dbReference type="ARBA" id="ARBA00022723"/>
    </source>
</evidence>
<dbReference type="GO" id="GO:0046872">
    <property type="term" value="F:metal ion binding"/>
    <property type="evidence" value="ECO:0007669"/>
    <property type="project" value="UniProtKB-KW"/>
</dbReference>
<reference evidence="6 7" key="1">
    <citation type="submission" date="2019-03" db="EMBL/GenBank/DDBJ databases">
        <title>Genomic Encyclopedia of Type Strains, Phase III (KMG-III): the genomes of soil and plant-associated and newly described type strains.</title>
        <authorList>
            <person name="Whitman W."/>
        </authorList>
    </citation>
    <scope>NUCLEOTIDE SEQUENCE [LARGE SCALE GENOMIC DNA]</scope>
    <source>
        <strain evidence="6 7">VKM Ac-2573</strain>
    </source>
</reference>
<keyword evidence="2" id="KW-0378">Hydrolase</keyword>
<dbReference type="AlphaFoldDB" id="A0A4R8BY78"/>
<feature type="transmembrane region" description="Helical" evidence="4">
    <location>
        <begin position="12"/>
        <end position="33"/>
    </location>
</feature>
<name>A0A4R8BY78_9ACTN</name>
<dbReference type="Pfam" id="PF01522">
    <property type="entry name" value="Polysacc_deac_1"/>
    <property type="match status" value="1"/>
</dbReference>
<dbReference type="EMBL" id="SODP01000003">
    <property type="protein sequence ID" value="TDW66851.1"/>
    <property type="molecule type" value="Genomic_DNA"/>
</dbReference>
<dbReference type="InterPro" id="IPR011330">
    <property type="entry name" value="Glyco_hydro/deAcase_b/a-brl"/>
</dbReference>
<organism evidence="6 7">
    <name type="scientific">Kribbella pratensis</name>
    <dbReference type="NCBI Taxonomy" id="2512112"/>
    <lineage>
        <taxon>Bacteria</taxon>
        <taxon>Bacillati</taxon>
        <taxon>Actinomycetota</taxon>
        <taxon>Actinomycetes</taxon>
        <taxon>Propionibacteriales</taxon>
        <taxon>Kribbellaceae</taxon>
        <taxon>Kribbella</taxon>
    </lineage>
</organism>
<dbReference type="SUPFAM" id="SSF88713">
    <property type="entry name" value="Glycoside hydrolase/deacetylase"/>
    <property type="match status" value="1"/>
</dbReference>
<dbReference type="Gene3D" id="3.20.20.370">
    <property type="entry name" value="Glycoside hydrolase/deacetylase"/>
    <property type="match status" value="1"/>
</dbReference>
<dbReference type="PROSITE" id="PS51677">
    <property type="entry name" value="NODB"/>
    <property type="match status" value="1"/>
</dbReference>
<feature type="compositionally biased region" description="Low complexity" evidence="3">
    <location>
        <begin position="48"/>
        <end position="58"/>
    </location>
</feature>
<sequence length="250" mass="26742">MDVRLTRAGNRMIGLAMMMLVSAVIGTVVVAAAKSPAKPATPAPPAAAPATATATATPTKTPLPTKYVVLTFDDGPDVEYTPKVLEILAKYDAKATFFEVGQNIQKHPELTKRVHDAGHSVENHTWTHADLRKLSATAFRQQIMSTDQAIRAQIGSTPGCLRPPYGAVNAAVQQRAKALGKDLVVWTVDSRDWTKPGTTAIVQRVIKNVHSGSVILMHDGGGNRSQTIAALPLILKTLKAQGYGFRTLTC</sequence>
<evidence type="ECO:0000313" key="6">
    <source>
        <dbReference type="EMBL" id="TDW66851.1"/>
    </source>
</evidence>
<evidence type="ECO:0000313" key="7">
    <source>
        <dbReference type="Proteomes" id="UP000295146"/>
    </source>
</evidence>
<feature type="region of interest" description="Disordered" evidence="3">
    <location>
        <begin position="37"/>
        <end position="58"/>
    </location>
</feature>
<evidence type="ECO:0000259" key="5">
    <source>
        <dbReference type="PROSITE" id="PS51677"/>
    </source>
</evidence>
<keyword evidence="4" id="KW-1133">Transmembrane helix</keyword>
<keyword evidence="4" id="KW-0472">Membrane</keyword>
<feature type="domain" description="NodB homology" evidence="5">
    <location>
        <begin position="66"/>
        <end position="246"/>
    </location>
</feature>
<keyword evidence="4" id="KW-0812">Transmembrane</keyword>
<evidence type="ECO:0000256" key="4">
    <source>
        <dbReference type="SAM" id="Phobius"/>
    </source>
</evidence>
<protein>
    <submittedName>
        <fullName evidence="6">Peptidoglycan/xylan/chitin deacetylase (PgdA/CDA1 family)</fullName>
    </submittedName>
</protein>
<dbReference type="PANTHER" id="PTHR10587">
    <property type="entry name" value="GLYCOSYL TRANSFERASE-RELATED"/>
    <property type="match status" value="1"/>
</dbReference>
<dbReference type="PANTHER" id="PTHR10587:SF133">
    <property type="entry name" value="CHITIN DEACETYLASE 1-RELATED"/>
    <property type="match status" value="1"/>
</dbReference>
<gene>
    <name evidence="6" type="ORF">EV653_6883</name>
</gene>
<evidence type="ECO:0000256" key="3">
    <source>
        <dbReference type="SAM" id="MobiDB-lite"/>
    </source>
</evidence>
<dbReference type="Proteomes" id="UP000295146">
    <property type="component" value="Unassembled WGS sequence"/>
</dbReference>
<dbReference type="RefSeq" id="WP_238160611.1">
    <property type="nucleotide sequence ID" value="NZ_SODP01000003.1"/>
</dbReference>
<dbReference type="InterPro" id="IPR050248">
    <property type="entry name" value="Polysacc_deacetylase_ArnD"/>
</dbReference>
<dbReference type="GO" id="GO:0005975">
    <property type="term" value="P:carbohydrate metabolic process"/>
    <property type="evidence" value="ECO:0007669"/>
    <property type="project" value="InterPro"/>
</dbReference>
<evidence type="ECO:0000256" key="2">
    <source>
        <dbReference type="ARBA" id="ARBA00022801"/>
    </source>
</evidence>
<dbReference type="CDD" id="cd10917">
    <property type="entry name" value="CE4_NodB_like_6s_7s"/>
    <property type="match status" value="1"/>
</dbReference>
<keyword evidence="7" id="KW-1185">Reference proteome</keyword>
<comment type="caution">
    <text evidence="6">The sequence shown here is derived from an EMBL/GenBank/DDBJ whole genome shotgun (WGS) entry which is preliminary data.</text>
</comment>
<keyword evidence="1" id="KW-0479">Metal-binding</keyword>
<proteinExistence type="predicted"/>
<dbReference type="GO" id="GO:0016020">
    <property type="term" value="C:membrane"/>
    <property type="evidence" value="ECO:0007669"/>
    <property type="project" value="TreeGrafter"/>
</dbReference>